<feature type="signal peptide" evidence="3">
    <location>
        <begin position="1"/>
        <end position="27"/>
    </location>
</feature>
<evidence type="ECO:0000256" key="2">
    <source>
        <dbReference type="SAM" id="Phobius"/>
    </source>
</evidence>
<accession>A0ABN2UQ56</accession>
<proteinExistence type="predicted"/>
<keyword evidence="2" id="KW-1133">Transmembrane helix</keyword>
<keyword evidence="2" id="KW-0812">Transmembrane</keyword>
<feature type="compositionally biased region" description="Pro residues" evidence="1">
    <location>
        <begin position="300"/>
        <end position="311"/>
    </location>
</feature>
<feature type="transmembrane region" description="Helical" evidence="2">
    <location>
        <begin position="354"/>
        <end position="374"/>
    </location>
</feature>
<dbReference type="SUPFAM" id="SSF53474">
    <property type="entry name" value="alpha/beta-Hydrolases"/>
    <property type="match status" value="1"/>
</dbReference>
<keyword evidence="3" id="KW-0732">Signal</keyword>
<evidence type="ECO:0000313" key="4">
    <source>
        <dbReference type="EMBL" id="GAA2038090.1"/>
    </source>
</evidence>
<feature type="chain" id="PRO_5046058511" evidence="3">
    <location>
        <begin position="28"/>
        <end position="394"/>
    </location>
</feature>
<feature type="compositionally biased region" description="Acidic residues" evidence="1">
    <location>
        <begin position="327"/>
        <end position="342"/>
    </location>
</feature>
<reference evidence="4 5" key="1">
    <citation type="journal article" date="2019" name="Int. J. Syst. Evol. Microbiol.">
        <title>The Global Catalogue of Microorganisms (GCM) 10K type strain sequencing project: providing services to taxonomists for standard genome sequencing and annotation.</title>
        <authorList>
            <consortium name="The Broad Institute Genomics Platform"/>
            <consortium name="The Broad Institute Genome Sequencing Center for Infectious Disease"/>
            <person name="Wu L."/>
            <person name="Ma J."/>
        </authorList>
    </citation>
    <scope>NUCLEOTIDE SEQUENCE [LARGE SCALE GENOMIC DNA]</scope>
    <source>
        <strain evidence="4 5">JCM 13595</strain>
    </source>
</reference>
<keyword evidence="2" id="KW-0472">Membrane</keyword>
<evidence type="ECO:0000256" key="3">
    <source>
        <dbReference type="SAM" id="SignalP"/>
    </source>
</evidence>
<feature type="region of interest" description="Disordered" evidence="1">
    <location>
        <begin position="267"/>
        <end position="354"/>
    </location>
</feature>
<dbReference type="Proteomes" id="UP001501461">
    <property type="component" value="Unassembled WGS sequence"/>
</dbReference>
<feature type="compositionally biased region" description="Low complexity" evidence="1">
    <location>
        <begin position="312"/>
        <end position="326"/>
    </location>
</feature>
<feature type="compositionally biased region" description="Pro residues" evidence="1">
    <location>
        <begin position="276"/>
        <end position="292"/>
    </location>
</feature>
<dbReference type="InterPro" id="IPR029058">
    <property type="entry name" value="AB_hydrolase_fold"/>
</dbReference>
<keyword evidence="5" id="KW-1185">Reference proteome</keyword>
<dbReference type="Gene3D" id="3.40.50.1820">
    <property type="entry name" value="alpha/beta hydrolase"/>
    <property type="match status" value="1"/>
</dbReference>
<comment type="caution">
    <text evidence="4">The sequence shown here is derived from an EMBL/GenBank/DDBJ whole genome shotgun (WGS) entry which is preliminary data.</text>
</comment>
<protein>
    <submittedName>
        <fullName evidence="4">Uncharacterized protein</fullName>
    </submittedName>
</protein>
<dbReference type="EMBL" id="BAAAMN010000036">
    <property type="protein sequence ID" value="GAA2038090.1"/>
    <property type="molecule type" value="Genomic_DNA"/>
</dbReference>
<gene>
    <name evidence="4" type="ORF">GCM10009720_18210</name>
</gene>
<evidence type="ECO:0000313" key="5">
    <source>
        <dbReference type="Proteomes" id="UP001501461"/>
    </source>
</evidence>
<sequence>MQRITKAAATVAAGLLITTGVAMPAQAADPIETATKQSFTDSNGNSSWYHVYADDIDWSQDVGALYYFDGDYFSEDPQYSQIMKPQGEVLQSVAQNANDKNLVLFAAKTPSPASSANGWTWWENGTANAQWVDDFATAMQSKGNLDTDHTWLAGYSGGAELISFDLMTQDRSDWMTDGGAILIAGGGSGSSTVPSAANSHIPMTWYAGSDDGPGQTNPPEWSALGAAEEGSATYQSAGYNSAVLEVLPGVGHHGYDLAGLINQTTEAAATKTAPPTQTPEPEPTPEPTPTEPEPTDPPKETPPPSETPEPTPTETQSKTPTPTETPTVDEDDEDEDGVEEVAIDSGNPTDGGPWGWVAGIGGIALIGAGIAYFFMRRKKLAAIDEDTLETTADA</sequence>
<dbReference type="RefSeq" id="WP_343957816.1">
    <property type="nucleotide sequence ID" value="NZ_BAAAMN010000036.1"/>
</dbReference>
<name>A0ABN2UQ56_9MICC</name>
<evidence type="ECO:0000256" key="1">
    <source>
        <dbReference type="SAM" id="MobiDB-lite"/>
    </source>
</evidence>
<organism evidence="4 5">
    <name type="scientific">Yaniella flava</name>
    <dbReference type="NCBI Taxonomy" id="287930"/>
    <lineage>
        <taxon>Bacteria</taxon>
        <taxon>Bacillati</taxon>
        <taxon>Actinomycetota</taxon>
        <taxon>Actinomycetes</taxon>
        <taxon>Micrococcales</taxon>
        <taxon>Micrococcaceae</taxon>
        <taxon>Yaniella</taxon>
    </lineage>
</organism>